<dbReference type="InterPro" id="IPR011010">
    <property type="entry name" value="DNA_brk_join_enz"/>
</dbReference>
<dbReference type="PROSITE" id="PS51898">
    <property type="entry name" value="TYR_RECOMBINASE"/>
    <property type="match status" value="1"/>
</dbReference>
<dbReference type="InterPro" id="IPR002104">
    <property type="entry name" value="Integrase_catalytic"/>
</dbReference>
<dbReference type="RefSeq" id="WP_217469207.1">
    <property type="nucleotide sequence ID" value="NZ_CADIKK010000082.1"/>
</dbReference>
<dbReference type="Proteomes" id="UP000494365">
    <property type="component" value="Unassembled WGS sequence"/>
</dbReference>
<evidence type="ECO:0000313" key="5">
    <source>
        <dbReference type="Proteomes" id="UP000494365"/>
    </source>
</evidence>
<feature type="region of interest" description="Disordered" evidence="2">
    <location>
        <begin position="74"/>
        <end position="102"/>
    </location>
</feature>
<dbReference type="Gene3D" id="1.10.443.10">
    <property type="entry name" value="Intergrase catalytic core"/>
    <property type="match status" value="1"/>
</dbReference>
<dbReference type="GO" id="GO:0006310">
    <property type="term" value="P:DNA recombination"/>
    <property type="evidence" value="ECO:0007669"/>
    <property type="project" value="UniProtKB-KW"/>
</dbReference>
<dbReference type="AlphaFoldDB" id="A0A6S7C404"/>
<reference evidence="4 5" key="1">
    <citation type="submission" date="2020-04" db="EMBL/GenBank/DDBJ databases">
        <authorList>
            <person name="De Canck E."/>
        </authorList>
    </citation>
    <scope>NUCLEOTIDE SEQUENCE [LARGE SCALE GENOMIC DNA]</scope>
    <source>
        <strain evidence="4 5">LMG 28614</strain>
    </source>
</reference>
<dbReference type="GO" id="GO:0003677">
    <property type="term" value="F:DNA binding"/>
    <property type="evidence" value="ECO:0007669"/>
    <property type="project" value="InterPro"/>
</dbReference>
<gene>
    <name evidence="4" type="ORF">LMG28614_07121</name>
</gene>
<dbReference type="EMBL" id="CADIKK010000082">
    <property type="protein sequence ID" value="CAB3809768.1"/>
    <property type="molecule type" value="Genomic_DNA"/>
</dbReference>
<evidence type="ECO:0000256" key="2">
    <source>
        <dbReference type="SAM" id="MobiDB-lite"/>
    </source>
</evidence>
<keyword evidence="1" id="KW-0233">DNA recombination</keyword>
<sequence>MRRPRWKGRALLSVLLYHGLRREELCLLTVRDIHARRGVPHLRVHGKGGKTRYLPLHPAAPRIHAYLEAVGHGGEPAAPQFQPAKRRQGATPGRGDHGRWRL</sequence>
<organism evidence="4 5">
    <name type="scientific">Paraburkholderia ultramafica</name>
    <dbReference type="NCBI Taxonomy" id="1544867"/>
    <lineage>
        <taxon>Bacteria</taxon>
        <taxon>Pseudomonadati</taxon>
        <taxon>Pseudomonadota</taxon>
        <taxon>Betaproteobacteria</taxon>
        <taxon>Burkholderiales</taxon>
        <taxon>Burkholderiaceae</taxon>
        <taxon>Paraburkholderia</taxon>
    </lineage>
</organism>
<accession>A0A6S7C404</accession>
<protein>
    <recommendedName>
        <fullName evidence="3">Tyr recombinase domain-containing protein</fullName>
    </recommendedName>
</protein>
<dbReference type="InterPro" id="IPR013762">
    <property type="entry name" value="Integrase-like_cat_sf"/>
</dbReference>
<keyword evidence="5" id="KW-1185">Reference proteome</keyword>
<feature type="domain" description="Tyr recombinase" evidence="3">
    <location>
        <begin position="1"/>
        <end position="102"/>
    </location>
</feature>
<dbReference type="Pfam" id="PF00589">
    <property type="entry name" value="Phage_integrase"/>
    <property type="match status" value="1"/>
</dbReference>
<name>A0A6S7C404_9BURK</name>
<evidence type="ECO:0000259" key="3">
    <source>
        <dbReference type="PROSITE" id="PS51898"/>
    </source>
</evidence>
<proteinExistence type="predicted"/>
<evidence type="ECO:0000313" key="4">
    <source>
        <dbReference type="EMBL" id="CAB3809768.1"/>
    </source>
</evidence>
<evidence type="ECO:0000256" key="1">
    <source>
        <dbReference type="ARBA" id="ARBA00023172"/>
    </source>
</evidence>
<dbReference type="GO" id="GO:0015074">
    <property type="term" value="P:DNA integration"/>
    <property type="evidence" value="ECO:0007669"/>
    <property type="project" value="InterPro"/>
</dbReference>
<dbReference type="SUPFAM" id="SSF56349">
    <property type="entry name" value="DNA breaking-rejoining enzymes"/>
    <property type="match status" value="1"/>
</dbReference>